<dbReference type="SUPFAM" id="SSF81383">
    <property type="entry name" value="F-box domain"/>
    <property type="match status" value="1"/>
</dbReference>
<keyword evidence="4" id="KW-1185">Reference proteome</keyword>
<organism evidence="3 4">
    <name type="scientific">Polychaeton citri CBS 116435</name>
    <dbReference type="NCBI Taxonomy" id="1314669"/>
    <lineage>
        <taxon>Eukaryota</taxon>
        <taxon>Fungi</taxon>
        <taxon>Dikarya</taxon>
        <taxon>Ascomycota</taxon>
        <taxon>Pezizomycotina</taxon>
        <taxon>Dothideomycetes</taxon>
        <taxon>Dothideomycetidae</taxon>
        <taxon>Capnodiales</taxon>
        <taxon>Capnodiaceae</taxon>
        <taxon>Polychaeton</taxon>
    </lineage>
</organism>
<name>A0A9P4Q120_9PEZI</name>
<reference evidence="3" key="1">
    <citation type="journal article" date="2020" name="Stud. Mycol.">
        <title>101 Dothideomycetes genomes: a test case for predicting lifestyles and emergence of pathogens.</title>
        <authorList>
            <person name="Haridas S."/>
            <person name="Albert R."/>
            <person name="Binder M."/>
            <person name="Bloem J."/>
            <person name="Labutti K."/>
            <person name="Salamov A."/>
            <person name="Andreopoulos B."/>
            <person name="Baker S."/>
            <person name="Barry K."/>
            <person name="Bills G."/>
            <person name="Bluhm B."/>
            <person name="Cannon C."/>
            <person name="Castanera R."/>
            <person name="Culley D."/>
            <person name="Daum C."/>
            <person name="Ezra D."/>
            <person name="Gonzalez J."/>
            <person name="Henrissat B."/>
            <person name="Kuo A."/>
            <person name="Liang C."/>
            <person name="Lipzen A."/>
            <person name="Lutzoni F."/>
            <person name="Magnuson J."/>
            <person name="Mondo S."/>
            <person name="Nolan M."/>
            <person name="Ohm R."/>
            <person name="Pangilinan J."/>
            <person name="Park H.-J."/>
            <person name="Ramirez L."/>
            <person name="Alfaro M."/>
            <person name="Sun H."/>
            <person name="Tritt A."/>
            <person name="Yoshinaga Y."/>
            <person name="Zwiers L.-H."/>
            <person name="Turgeon B."/>
            <person name="Goodwin S."/>
            <person name="Spatafora J."/>
            <person name="Crous P."/>
            <person name="Grigoriev I."/>
        </authorList>
    </citation>
    <scope>NUCLEOTIDE SEQUENCE</scope>
    <source>
        <strain evidence="3">CBS 116435</strain>
    </source>
</reference>
<dbReference type="AlphaFoldDB" id="A0A9P4Q120"/>
<protein>
    <recommendedName>
        <fullName evidence="2">F-box domain-containing protein</fullName>
    </recommendedName>
</protein>
<proteinExistence type="predicted"/>
<gene>
    <name evidence="3" type="ORF">K431DRAFT_287508</name>
</gene>
<evidence type="ECO:0000313" key="4">
    <source>
        <dbReference type="Proteomes" id="UP000799441"/>
    </source>
</evidence>
<dbReference type="Pfam" id="PF12937">
    <property type="entry name" value="F-box-like"/>
    <property type="match status" value="1"/>
</dbReference>
<evidence type="ECO:0000259" key="2">
    <source>
        <dbReference type="PROSITE" id="PS50181"/>
    </source>
</evidence>
<accession>A0A9P4Q120</accession>
<dbReference type="Proteomes" id="UP000799441">
    <property type="component" value="Unassembled WGS sequence"/>
</dbReference>
<feature type="region of interest" description="Disordered" evidence="1">
    <location>
        <begin position="119"/>
        <end position="151"/>
    </location>
</feature>
<comment type="caution">
    <text evidence="3">The sequence shown here is derived from an EMBL/GenBank/DDBJ whole genome shotgun (WGS) entry which is preliminary data.</text>
</comment>
<dbReference type="Gene3D" id="1.20.1280.50">
    <property type="match status" value="1"/>
</dbReference>
<dbReference type="OrthoDB" id="9981546at2759"/>
<dbReference type="InterPro" id="IPR001810">
    <property type="entry name" value="F-box_dom"/>
</dbReference>
<evidence type="ECO:0000256" key="1">
    <source>
        <dbReference type="SAM" id="MobiDB-lite"/>
    </source>
</evidence>
<evidence type="ECO:0000313" key="3">
    <source>
        <dbReference type="EMBL" id="KAF2718623.1"/>
    </source>
</evidence>
<feature type="domain" description="F-box" evidence="2">
    <location>
        <begin position="8"/>
        <end position="45"/>
    </location>
</feature>
<dbReference type="InterPro" id="IPR036047">
    <property type="entry name" value="F-box-like_dom_sf"/>
</dbReference>
<dbReference type="PROSITE" id="PS50181">
    <property type="entry name" value="FBOX"/>
    <property type="match status" value="1"/>
</dbReference>
<sequence length="340" mass="38117">MTDTRSEPVHLFALPNEILLSIFNIYSTRELSYLTSTCKRFHSLILRLIQHRLHVAAGLDGHVLYLECYPPAASLTASHLFCKTIGTEGLNEIINDIHNDENYVGQLARLGAMYSRFRPQQKEPDPSRGARNFAGDIPGSRTWKPPNSVQPISRVDLNDNVTATVTVDANDLFCQLTTSAFLGKRESTRGLLAFIQGISDGTIRVWRNWLAEQCESRTFSGGGKVAVEEARHGSSSGRKRRADSIAGVTDPKKDASILWINTRDDNVGIKFRVLERKVRDSNTPILFESDIEMAASYLVEYEEILIRTTHLLLKLEEAQTEINNHSNRAMIFGSIIRNSS</sequence>
<feature type="region of interest" description="Disordered" evidence="1">
    <location>
        <begin position="227"/>
        <end position="246"/>
    </location>
</feature>
<dbReference type="EMBL" id="MU003822">
    <property type="protein sequence ID" value="KAF2718623.1"/>
    <property type="molecule type" value="Genomic_DNA"/>
</dbReference>